<evidence type="ECO:0000256" key="1">
    <source>
        <dbReference type="ARBA" id="ARBA00006612"/>
    </source>
</evidence>
<protein>
    <recommendedName>
        <fullName evidence="2">Centromere protein S</fullName>
    </recommendedName>
</protein>
<feature type="region of interest" description="Disordered" evidence="7">
    <location>
        <begin position="82"/>
        <end position="103"/>
    </location>
</feature>
<dbReference type="SUPFAM" id="SSF47113">
    <property type="entry name" value="Histone-fold"/>
    <property type="match status" value="1"/>
</dbReference>
<keyword evidence="9" id="KW-1185">Reference proteome</keyword>
<dbReference type="PANTHER" id="PTHR22980:SF0">
    <property type="entry name" value="CENTROMERE PROTEIN S"/>
    <property type="match status" value="1"/>
</dbReference>
<comment type="similarity">
    <text evidence="1">Belongs to the TAF9 family. CENP-S/MHF1 subfamily.</text>
</comment>
<feature type="compositionally biased region" description="Low complexity" evidence="7">
    <location>
        <begin position="27"/>
        <end position="40"/>
    </location>
</feature>
<proteinExistence type="inferred from homology"/>
<evidence type="ECO:0000256" key="3">
    <source>
        <dbReference type="ARBA" id="ARBA00022763"/>
    </source>
</evidence>
<feature type="compositionally biased region" description="Polar residues" evidence="7">
    <location>
        <begin position="419"/>
        <end position="436"/>
    </location>
</feature>
<evidence type="ECO:0000313" key="8">
    <source>
        <dbReference type="EMBL" id="CAF1621656.1"/>
    </source>
</evidence>
<dbReference type="Gene3D" id="1.10.20.10">
    <property type="entry name" value="Histone, subunit A"/>
    <property type="match status" value="1"/>
</dbReference>
<dbReference type="GO" id="GO:0046982">
    <property type="term" value="F:protein heterodimerization activity"/>
    <property type="evidence" value="ECO:0007669"/>
    <property type="project" value="InterPro"/>
</dbReference>
<accession>A0A816CI85</accession>
<dbReference type="GO" id="GO:0071821">
    <property type="term" value="C:FANCM-MHF complex"/>
    <property type="evidence" value="ECO:0007669"/>
    <property type="project" value="InterPro"/>
</dbReference>
<feature type="compositionally biased region" description="Low complexity" evidence="7">
    <location>
        <begin position="727"/>
        <end position="738"/>
    </location>
</feature>
<feature type="region of interest" description="Disordered" evidence="7">
    <location>
        <begin position="1"/>
        <end position="47"/>
    </location>
</feature>
<keyword evidence="4" id="KW-0238">DNA-binding</keyword>
<comment type="caution">
    <text evidence="8">The sequence shown here is derived from an EMBL/GenBank/DDBJ whole genome shotgun (WGS) entry which is preliminary data.</text>
</comment>
<evidence type="ECO:0000256" key="4">
    <source>
        <dbReference type="ARBA" id="ARBA00023125"/>
    </source>
</evidence>
<feature type="region of interest" description="Disordered" evidence="7">
    <location>
        <begin position="575"/>
        <end position="608"/>
    </location>
</feature>
<dbReference type="PANTHER" id="PTHR22980">
    <property type="entry name" value="CORTISTATIN"/>
    <property type="match status" value="1"/>
</dbReference>
<dbReference type="AlphaFoldDB" id="A0A816CI85"/>
<dbReference type="GO" id="GO:0031297">
    <property type="term" value="P:replication fork processing"/>
    <property type="evidence" value="ECO:0007669"/>
    <property type="project" value="TreeGrafter"/>
</dbReference>
<evidence type="ECO:0000256" key="5">
    <source>
        <dbReference type="ARBA" id="ARBA00023204"/>
    </source>
</evidence>
<evidence type="ECO:0000256" key="6">
    <source>
        <dbReference type="SAM" id="Coils"/>
    </source>
</evidence>
<dbReference type="EMBL" id="CAJNOR010007689">
    <property type="protein sequence ID" value="CAF1621656.1"/>
    <property type="molecule type" value="Genomic_DNA"/>
</dbReference>
<keyword evidence="5" id="KW-0234">DNA repair</keyword>
<sequence length="759" mass="85341">MPLPANDRKPMSSPSSISSQLQAYFNSQQPQQQQHQSSSSIFSNLVNDPAAMYQQQVQRSMSSTNSQQSNSTLFDDMQRSFRQTSSATGSGSFFPSNLPLSQQSSNDIMTRLTQAMQTRDKQQQHQEKLEEQRRRDMEYERMKIYEQARLQREEEEERRKIQEANTNRQINFDQLTKSMENKNQSVLDYEQMLVRQQYQKEQQAKIEAQQAENVRRYQQYYREQPQQPQQPVYKVTETTSWVRHPSQTSDSTQLLSFVDIQKQEQEQERRSREAAVFAQQYAKPQILPIPNSSSSPSSTTKPNSWARTLFAGSNNGNSNVPSTSSHITSDHDINENPLAELSSSSVASYNQQATNAPKSRSVTNQQPSTPWNGTNSISNPSLQDIQRQQAQNDLRQQQSHHITSGHSSTSTPVWGGNFQHGNASQQSSALSWDNQHSSASSNKSSNKSSTPWTELKPTSPMVTTSGKVNPKNAADLTKTEQEAKRLFAATRTQDALSKWTQAQFKDNLKDIDVPTLVQFLKDIDKAGDIMDYVQPYIGSVSKAKEFANDFLSKRNQLAKAEPDLDNERLNELAMAPTSSNDNSGSGGDEGFQVASSNGQKKKAKKMKGQKIDGKQLGFTVNNRPEQRDDIDKRLKAALHAACGKICEQLQTQSNVTVDKQVVAAIGDITFQQIATFCQDLDAFAKHGKRSTINADDVRLLCRRNSNLLEKIDDVQQRPLKPSKATNRSTTGRSHGSSRYVDHNVDITVVESSSDMDDIN</sequence>
<dbReference type="GO" id="GO:0006281">
    <property type="term" value="P:DNA repair"/>
    <property type="evidence" value="ECO:0007669"/>
    <property type="project" value="UniProtKB-KW"/>
</dbReference>
<keyword evidence="3" id="KW-0227">DNA damage</keyword>
<feature type="compositionally biased region" description="Low complexity" evidence="7">
    <location>
        <begin position="437"/>
        <end position="449"/>
    </location>
</feature>
<feature type="compositionally biased region" description="Low complexity" evidence="7">
    <location>
        <begin position="290"/>
        <end position="304"/>
    </location>
</feature>
<dbReference type="InterPro" id="IPR009072">
    <property type="entry name" value="Histone-fold"/>
</dbReference>
<dbReference type="CDD" id="cd22919">
    <property type="entry name" value="HFD_CENP-S"/>
    <property type="match status" value="1"/>
</dbReference>
<dbReference type="GO" id="GO:0003682">
    <property type="term" value="F:chromatin binding"/>
    <property type="evidence" value="ECO:0007669"/>
    <property type="project" value="TreeGrafter"/>
</dbReference>
<feature type="coiled-coil region" evidence="6">
    <location>
        <begin position="112"/>
        <end position="167"/>
    </location>
</feature>
<gene>
    <name evidence="8" type="ORF">XAT740_LOCUS50326</name>
</gene>
<feature type="region of interest" description="Disordered" evidence="7">
    <location>
        <begin position="712"/>
        <end position="738"/>
    </location>
</feature>
<organism evidence="8 9">
    <name type="scientific">Adineta ricciae</name>
    <name type="common">Rotifer</name>
    <dbReference type="NCBI Taxonomy" id="249248"/>
    <lineage>
        <taxon>Eukaryota</taxon>
        <taxon>Metazoa</taxon>
        <taxon>Spiralia</taxon>
        <taxon>Gnathifera</taxon>
        <taxon>Rotifera</taxon>
        <taxon>Eurotatoria</taxon>
        <taxon>Bdelloidea</taxon>
        <taxon>Adinetida</taxon>
        <taxon>Adinetidae</taxon>
        <taxon>Adineta</taxon>
    </lineage>
</organism>
<keyword evidence="6" id="KW-0175">Coiled coil</keyword>
<feature type="compositionally biased region" description="Basic and acidic residues" evidence="7">
    <location>
        <begin position="1"/>
        <end position="10"/>
    </location>
</feature>
<dbReference type="Pfam" id="PF15630">
    <property type="entry name" value="CENP-S"/>
    <property type="match status" value="1"/>
</dbReference>
<dbReference type="InterPro" id="IPR029003">
    <property type="entry name" value="CENP-S/Mhf1"/>
</dbReference>
<dbReference type="Proteomes" id="UP000663828">
    <property type="component" value="Unassembled WGS sequence"/>
</dbReference>
<feature type="compositionally biased region" description="Basic residues" evidence="7">
    <location>
        <begin position="599"/>
        <end position="608"/>
    </location>
</feature>
<dbReference type="GO" id="GO:0003677">
    <property type="term" value="F:DNA binding"/>
    <property type="evidence" value="ECO:0007669"/>
    <property type="project" value="UniProtKB-KW"/>
</dbReference>
<feature type="compositionally biased region" description="Polar residues" evidence="7">
    <location>
        <begin position="341"/>
        <end position="385"/>
    </location>
</feature>
<evidence type="ECO:0000256" key="7">
    <source>
        <dbReference type="SAM" id="MobiDB-lite"/>
    </source>
</evidence>
<evidence type="ECO:0000256" key="2">
    <source>
        <dbReference type="ARBA" id="ARBA00016400"/>
    </source>
</evidence>
<evidence type="ECO:0000313" key="9">
    <source>
        <dbReference type="Proteomes" id="UP000663828"/>
    </source>
</evidence>
<name>A0A816CI85_ADIRI</name>
<dbReference type="GO" id="GO:0000712">
    <property type="term" value="P:resolution of meiotic recombination intermediates"/>
    <property type="evidence" value="ECO:0007669"/>
    <property type="project" value="TreeGrafter"/>
</dbReference>
<feature type="compositionally biased region" description="Low complexity" evidence="7">
    <location>
        <begin position="386"/>
        <end position="411"/>
    </location>
</feature>
<feature type="compositionally biased region" description="Polar residues" evidence="7">
    <location>
        <begin position="311"/>
        <end position="327"/>
    </location>
</feature>
<feature type="region of interest" description="Disordered" evidence="7">
    <location>
        <begin position="286"/>
        <end position="470"/>
    </location>
</feature>
<reference evidence="8" key="1">
    <citation type="submission" date="2021-02" db="EMBL/GenBank/DDBJ databases">
        <authorList>
            <person name="Nowell W R."/>
        </authorList>
    </citation>
    <scope>NUCLEOTIDE SEQUENCE</scope>
</reference>